<evidence type="ECO:0000313" key="7">
    <source>
        <dbReference type="Proteomes" id="UP000530928"/>
    </source>
</evidence>
<evidence type="ECO:0000256" key="3">
    <source>
        <dbReference type="ARBA" id="ARBA00022833"/>
    </source>
</evidence>
<dbReference type="PROSITE" id="PS51128">
    <property type="entry name" value="ZF_DKSA_2"/>
    <property type="match status" value="1"/>
</dbReference>
<organism evidence="6 7">
    <name type="scientific">Nonomuraea soli</name>
    <dbReference type="NCBI Taxonomy" id="1032476"/>
    <lineage>
        <taxon>Bacteria</taxon>
        <taxon>Bacillati</taxon>
        <taxon>Actinomycetota</taxon>
        <taxon>Actinomycetes</taxon>
        <taxon>Streptosporangiales</taxon>
        <taxon>Streptosporangiaceae</taxon>
        <taxon>Nonomuraea</taxon>
    </lineage>
</organism>
<reference evidence="6 7" key="1">
    <citation type="submission" date="2020-07" db="EMBL/GenBank/DDBJ databases">
        <title>Genomic Encyclopedia of Type Strains, Phase IV (KMG-IV): sequencing the most valuable type-strain genomes for metagenomic binning, comparative biology and taxonomic classification.</title>
        <authorList>
            <person name="Goeker M."/>
        </authorList>
    </citation>
    <scope>NUCLEOTIDE SEQUENCE [LARGE SCALE GENOMIC DNA]</scope>
    <source>
        <strain evidence="6 7">DSM 45533</strain>
    </source>
</reference>
<keyword evidence="2" id="KW-0863">Zinc-finger</keyword>
<dbReference type="AlphaFoldDB" id="A0A7W0CDI4"/>
<evidence type="ECO:0000313" key="6">
    <source>
        <dbReference type="EMBL" id="MBA2889025.1"/>
    </source>
</evidence>
<gene>
    <name evidence="6" type="ORF">HNR30_000360</name>
</gene>
<dbReference type="EMBL" id="JACDUR010000001">
    <property type="protein sequence ID" value="MBA2889025.1"/>
    <property type="molecule type" value="Genomic_DNA"/>
</dbReference>
<protein>
    <submittedName>
        <fullName evidence="6">DnaK suppressor protein</fullName>
    </submittedName>
</protein>
<keyword evidence="7" id="KW-1185">Reference proteome</keyword>
<dbReference type="GO" id="GO:0008270">
    <property type="term" value="F:zinc ion binding"/>
    <property type="evidence" value="ECO:0007669"/>
    <property type="project" value="UniProtKB-KW"/>
</dbReference>
<accession>A0A7W0CDI4</accession>
<proteinExistence type="predicted"/>
<comment type="caution">
    <text evidence="6">The sequence shown here is derived from an EMBL/GenBank/DDBJ whole genome shotgun (WGS) entry which is preliminary data.</text>
</comment>
<feature type="zinc finger region" description="dksA C4-type" evidence="4">
    <location>
        <begin position="76"/>
        <end position="100"/>
    </location>
</feature>
<dbReference type="InterPro" id="IPR000962">
    <property type="entry name" value="Znf_DskA_TraR"/>
</dbReference>
<evidence type="ECO:0000256" key="1">
    <source>
        <dbReference type="ARBA" id="ARBA00022723"/>
    </source>
</evidence>
<evidence type="ECO:0000259" key="5">
    <source>
        <dbReference type="Pfam" id="PF01258"/>
    </source>
</evidence>
<feature type="domain" description="Zinc finger DksA/TraR C4-type" evidence="5">
    <location>
        <begin position="71"/>
        <end position="106"/>
    </location>
</feature>
<dbReference type="SUPFAM" id="SSF57716">
    <property type="entry name" value="Glucocorticoid receptor-like (DNA-binding domain)"/>
    <property type="match status" value="1"/>
</dbReference>
<dbReference type="PANTHER" id="PTHR33823">
    <property type="entry name" value="RNA POLYMERASE-BINDING TRANSCRIPTION FACTOR DKSA-RELATED"/>
    <property type="match status" value="1"/>
</dbReference>
<sequence length="107" mass="12122">MPKLGSVQIQTLREALEEQLRWRIAQLAELKVTVAGISAEEPTWQDAMSSIAAADQAIAQTEESLDRLAAGTYGTCHDCEADIAFERLKVRPLARFCMDCQRRRERW</sequence>
<dbReference type="Proteomes" id="UP000530928">
    <property type="component" value="Unassembled WGS sequence"/>
</dbReference>
<name>A0A7W0CDI4_9ACTN</name>
<keyword evidence="3" id="KW-0862">Zinc</keyword>
<keyword evidence="1" id="KW-0479">Metal-binding</keyword>
<dbReference type="RefSeq" id="WP_181607786.1">
    <property type="nucleotide sequence ID" value="NZ_BAABAM010000001.1"/>
</dbReference>
<dbReference type="Gene3D" id="1.20.120.910">
    <property type="entry name" value="DksA, coiled-coil domain"/>
    <property type="match status" value="1"/>
</dbReference>
<evidence type="ECO:0000256" key="4">
    <source>
        <dbReference type="PROSITE-ProRule" id="PRU00510"/>
    </source>
</evidence>
<evidence type="ECO:0000256" key="2">
    <source>
        <dbReference type="ARBA" id="ARBA00022771"/>
    </source>
</evidence>
<dbReference type="Pfam" id="PF01258">
    <property type="entry name" value="zf-dskA_traR"/>
    <property type="match status" value="1"/>
</dbReference>